<comment type="caution">
    <text evidence="2">The sequence shown here is derived from an EMBL/GenBank/DDBJ whole genome shotgun (WGS) entry which is preliminary data.</text>
</comment>
<evidence type="ECO:0000313" key="3">
    <source>
        <dbReference type="Proteomes" id="UP000686327"/>
    </source>
</evidence>
<feature type="signal peptide" evidence="1">
    <location>
        <begin position="1"/>
        <end position="18"/>
    </location>
</feature>
<evidence type="ECO:0000256" key="1">
    <source>
        <dbReference type="SAM" id="SignalP"/>
    </source>
</evidence>
<gene>
    <name evidence="2" type="ORF">KC222_20720</name>
</gene>
<feature type="chain" id="PRO_5047527279" description="Secreted protein" evidence="1">
    <location>
        <begin position="19"/>
        <end position="74"/>
    </location>
</feature>
<dbReference type="Proteomes" id="UP000686327">
    <property type="component" value="Unassembled WGS sequence"/>
</dbReference>
<protein>
    <recommendedName>
        <fullName evidence="4">Secreted protein</fullName>
    </recommendedName>
</protein>
<reference evidence="3" key="1">
    <citation type="submission" date="2023-07" db="EMBL/GenBank/DDBJ databases">
        <title>Cedecea davisae an AmpC producer and its therapeutic implications.</title>
        <authorList>
            <person name="Notter J."/>
        </authorList>
    </citation>
    <scope>NUCLEOTIDE SEQUENCE [LARGE SCALE GENOMIC DNA]</scope>
    <source>
        <strain evidence="3">1</strain>
    </source>
</reference>
<dbReference type="RefSeq" id="WP_216377143.1">
    <property type="nucleotide sequence ID" value="NZ_JAGRYT010000038.1"/>
</dbReference>
<evidence type="ECO:0008006" key="4">
    <source>
        <dbReference type="Google" id="ProtNLM"/>
    </source>
</evidence>
<evidence type="ECO:0000313" key="2">
    <source>
        <dbReference type="EMBL" id="MBU4684421.1"/>
    </source>
</evidence>
<accession>A0ABS6DNM3</accession>
<organism evidence="2 3">
    <name type="scientific">Cedecea davisae</name>
    <dbReference type="NCBI Taxonomy" id="158484"/>
    <lineage>
        <taxon>Bacteria</taxon>
        <taxon>Pseudomonadati</taxon>
        <taxon>Pseudomonadota</taxon>
        <taxon>Gammaproteobacteria</taxon>
        <taxon>Enterobacterales</taxon>
        <taxon>Enterobacteriaceae</taxon>
        <taxon>Cedecea</taxon>
    </lineage>
</organism>
<keyword evidence="3" id="KW-1185">Reference proteome</keyword>
<name>A0ABS6DNM3_9ENTR</name>
<dbReference type="EMBL" id="JAGRYU010000035">
    <property type="protein sequence ID" value="MBU4684421.1"/>
    <property type="molecule type" value="Genomic_DNA"/>
</dbReference>
<proteinExistence type="predicted"/>
<keyword evidence="1" id="KW-0732">Signal</keyword>
<sequence length="74" mass="8217">MSVVSCCFFMLQKSSSNALLLTFNLAECKEIAKRMFIFAKRAAPFKGKDMPMHHDGACDVAFWCMNFLSPSTGG</sequence>